<protein>
    <recommendedName>
        <fullName evidence="1">TonB C-terminal domain-containing protein</fullName>
    </recommendedName>
</protein>
<dbReference type="KEGG" id="mrub:DEO27_030200"/>
<dbReference type="AlphaFoldDB" id="A0A5C1IBP0"/>
<keyword evidence="3" id="KW-1185">Reference proteome</keyword>
<gene>
    <name evidence="2" type="ORF">DEO27_030200</name>
</gene>
<dbReference type="Proteomes" id="UP000251402">
    <property type="component" value="Chromosome"/>
</dbReference>
<dbReference type="GO" id="GO:0055085">
    <property type="term" value="P:transmembrane transport"/>
    <property type="evidence" value="ECO:0007669"/>
    <property type="project" value="InterPro"/>
</dbReference>
<dbReference type="OrthoDB" id="7432683at2"/>
<dbReference type="Pfam" id="PF03544">
    <property type="entry name" value="TonB_C"/>
    <property type="match status" value="1"/>
</dbReference>
<dbReference type="SUPFAM" id="SSF74653">
    <property type="entry name" value="TolA/TonB C-terminal domain"/>
    <property type="match status" value="1"/>
</dbReference>
<dbReference type="EMBL" id="CP043450">
    <property type="protein sequence ID" value="QEM14111.1"/>
    <property type="molecule type" value="Genomic_DNA"/>
</dbReference>
<feature type="domain" description="TonB C-terminal" evidence="1">
    <location>
        <begin position="175"/>
        <end position="233"/>
    </location>
</feature>
<evidence type="ECO:0000313" key="3">
    <source>
        <dbReference type="Proteomes" id="UP000251402"/>
    </source>
</evidence>
<organism evidence="2 3">
    <name type="scientific">Mucilaginibacter rubeus</name>
    <dbReference type="NCBI Taxonomy" id="2027860"/>
    <lineage>
        <taxon>Bacteria</taxon>
        <taxon>Pseudomonadati</taxon>
        <taxon>Bacteroidota</taxon>
        <taxon>Sphingobacteriia</taxon>
        <taxon>Sphingobacteriales</taxon>
        <taxon>Sphingobacteriaceae</taxon>
        <taxon>Mucilaginibacter</taxon>
    </lineage>
</organism>
<dbReference type="Gene3D" id="3.30.1150.10">
    <property type="match status" value="1"/>
</dbReference>
<proteinExistence type="predicted"/>
<accession>A0A5C1IBP0</accession>
<evidence type="ECO:0000313" key="2">
    <source>
        <dbReference type="EMBL" id="QEM14111.1"/>
    </source>
</evidence>
<evidence type="ECO:0000259" key="1">
    <source>
        <dbReference type="Pfam" id="PF03544"/>
    </source>
</evidence>
<name>A0A5C1IBP0_9SPHI</name>
<dbReference type="InterPro" id="IPR037682">
    <property type="entry name" value="TonB_C"/>
</dbReference>
<sequence>MKSVLIRLKRNNLYLMEPLQNIQLTFKCPKTLNDLSPCNSDWYCAGCNRIIMDFRGMEESRILESLNNGDKIHCGIFDAQRIAYTPQPKWYRWFSAALIALGLNTLNNRVFAQQKVPASGVDTTASKQKATADSSGSQITLGIFLVSAQPEYPGGITRFYDRLRSNLQKVSVKEAATTVVKFTIERDGTPVNASLVTSGNAKVDKQLVQLIKTSYRWKPGLINGRPAATDYNCTVKVNPKGEFDISVERVSRTVSR</sequence>
<reference evidence="2" key="1">
    <citation type="submission" date="2019-08" db="EMBL/GenBank/DDBJ databases">
        <title>Comparative genome analysis confer to the adaptation heavy metal polluted environment.</title>
        <authorList>
            <person name="Li Y."/>
        </authorList>
    </citation>
    <scope>NUCLEOTIDE SEQUENCE [LARGE SCALE GENOMIC DNA]</scope>
    <source>
        <strain evidence="2">P1</strain>
    </source>
</reference>